<evidence type="ECO:0000313" key="2">
    <source>
        <dbReference type="Proteomes" id="UP001149860"/>
    </source>
</evidence>
<gene>
    <name evidence="1" type="ORF">O0236_007780</name>
</gene>
<dbReference type="Proteomes" id="UP001149860">
    <property type="component" value="Chromosome"/>
</dbReference>
<proteinExistence type="predicted"/>
<organism evidence="1 2">
    <name type="scientific">Lentilactobacillus terminaliae</name>
    <dbReference type="NCBI Taxonomy" id="3003483"/>
    <lineage>
        <taxon>Bacteria</taxon>
        <taxon>Bacillati</taxon>
        <taxon>Bacillota</taxon>
        <taxon>Bacilli</taxon>
        <taxon>Lactobacillales</taxon>
        <taxon>Lactobacillaceae</taxon>
        <taxon>Lentilactobacillus</taxon>
    </lineage>
</organism>
<sequence>MIHFPVSGEVTMIDVGQGDSFLIRQPFNRHITLIDTGGKIHFNQQSWQRGCKKYQADRLGINYLKSIGINKIDEICVSHQDADHCGDLTAYLNQLGVGRVIVPLGMNNNPSFIKRLAEANYPLSRLVAVSDHQDNEIFDDLHVLHPFVSGNGENHDSMVILGTFGGQRWLFTGDLDQQGELDVIHRYPSLKADILKVGHHGSKTSSNSEFIRSIQPKVALISAGRQNRYHHPNDETMQILKAERVLILNSQNLGMVRYQYRHNSGKFMHTVNLINSISSK</sequence>
<accession>A0ACD5DDT9</accession>
<evidence type="ECO:0000313" key="1">
    <source>
        <dbReference type="EMBL" id="XFD39313.1"/>
    </source>
</evidence>
<keyword evidence="2" id="KW-1185">Reference proteome</keyword>
<reference evidence="1" key="1">
    <citation type="submission" date="2024-08" db="EMBL/GenBank/DDBJ databases">
        <title>Lentilactobacillus sp. nov., isolated from tree bark.</title>
        <authorList>
            <person name="Phuengjayaem S."/>
            <person name="Tanasupawat S."/>
        </authorList>
    </citation>
    <scope>NUCLEOTIDE SEQUENCE</scope>
    <source>
        <strain evidence="1">SPB1-3</strain>
    </source>
</reference>
<name>A0ACD5DDT9_9LACO</name>
<dbReference type="EMBL" id="CP168151">
    <property type="protein sequence ID" value="XFD39313.1"/>
    <property type="molecule type" value="Genomic_DNA"/>
</dbReference>
<protein>
    <submittedName>
        <fullName evidence="1">ComEC/Rec2 family competence protein</fullName>
    </submittedName>
</protein>